<evidence type="ECO:0000313" key="9">
    <source>
        <dbReference type="EMBL" id="QYD70911.1"/>
    </source>
</evidence>
<dbReference type="EC" id="3.5.1.19" evidence="6"/>
<dbReference type="Gene3D" id="3.40.50.850">
    <property type="entry name" value="Isochorismatase-like"/>
    <property type="match status" value="1"/>
</dbReference>
<gene>
    <name evidence="9" type="primary">pncA</name>
    <name evidence="9" type="ORF">KZJ38_10545</name>
</gene>
<evidence type="ECO:0000256" key="3">
    <source>
        <dbReference type="ARBA" id="ARBA00022723"/>
    </source>
</evidence>
<comment type="pathway">
    <text evidence="5">Cofactor biosynthesis; nicotinate biosynthesis; nicotinate from nicotinamide: step 1/1.</text>
</comment>
<dbReference type="PANTHER" id="PTHR11080">
    <property type="entry name" value="PYRAZINAMIDASE/NICOTINAMIDASE"/>
    <property type="match status" value="1"/>
</dbReference>
<dbReference type="SUPFAM" id="SSF52499">
    <property type="entry name" value="Isochorismatase-like hydrolases"/>
    <property type="match status" value="1"/>
</dbReference>
<dbReference type="CDD" id="cd01011">
    <property type="entry name" value="nicotinamidase"/>
    <property type="match status" value="1"/>
</dbReference>
<dbReference type="PANTHER" id="PTHR11080:SF2">
    <property type="entry name" value="LD05707P"/>
    <property type="match status" value="1"/>
</dbReference>
<dbReference type="Proteomes" id="UP000826462">
    <property type="component" value="Chromosome 1"/>
</dbReference>
<evidence type="ECO:0000256" key="5">
    <source>
        <dbReference type="ARBA" id="ARBA00037900"/>
    </source>
</evidence>
<organism evidence="9 10">
    <name type="scientific">Paraburkholderia edwinii</name>
    <dbReference type="NCBI Taxonomy" id="2861782"/>
    <lineage>
        <taxon>Bacteria</taxon>
        <taxon>Pseudomonadati</taxon>
        <taxon>Pseudomonadota</taxon>
        <taxon>Betaproteobacteria</taxon>
        <taxon>Burkholderiales</taxon>
        <taxon>Burkholderiaceae</taxon>
        <taxon>Paraburkholderia</taxon>
    </lineage>
</organism>
<evidence type="ECO:0000313" key="10">
    <source>
        <dbReference type="Proteomes" id="UP000826462"/>
    </source>
</evidence>
<evidence type="ECO:0000256" key="7">
    <source>
        <dbReference type="ARBA" id="ARBA00043224"/>
    </source>
</evidence>
<dbReference type="Pfam" id="PF00857">
    <property type="entry name" value="Isochorismatase"/>
    <property type="match status" value="1"/>
</dbReference>
<dbReference type="InterPro" id="IPR000868">
    <property type="entry name" value="Isochorismatase-like_dom"/>
</dbReference>
<feature type="domain" description="Isochorismatase-like" evidence="8">
    <location>
        <begin position="7"/>
        <end position="198"/>
    </location>
</feature>
<protein>
    <recommendedName>
        <fullName evidence="6">nicotinamidase</fullName>
        <ecNumber evidence="6">3.5.1.19</ecNumber>
    </recommendedName>
    <alternativeName>
        <fullName evidence="7">Nicotinamide deamidase</fullName>
    </alternativeName>
</protein>
<dbReference type="NCBIfam" id="NF008623">
    <property type="entry name" value="PRK11609.1"/>
    <property type="match status" value="1"/>
</dbReference>
<evidence type="ECO:0000256" key="1">
    <source>
        <dbReference type="ARBA" id="ARBA00006336"/>
    </source>
</evidence>
<reference evidence="9 10" key="1">
    <citation type="submission" date="2021-07" db="EMBL/GenBank/DDBJ databases">
        <title>Paraburkholderia edwinii protects Aspergillus sp. from phenazines by acting as a toxin sponge.</title>
        <authorList>
            <person name="Dahlstrom K.M."/>
            <person name="Newman D.K."/>
        </authorList>
    </citation>
    <scope>NUCLEOTIDE SEQUENCE [LARGE SCALE GENOMIC DNA]</scope>
    <source>
        <strain evidence="9 10">Pe01</strain>
    </source>
</reference>
<comment type="similarity">
    <text evidence="1">Belongs to the isochorismatase family.</text>
</comment>
<dbReference type="GO" id="GO:0008936">
    <property type="term" value="F:nicotinamidase activity"/>
    <property type="evidence" value="ECO:0007669"/>
    <property type="project" value="UniProtKB-EC"/>
</dbReference>
<evidence type="ECO:0000256" key="4">
    <source>
        <dbReference type="ARBA" id="ARBA00022801"/>
    </source>
</evidence>
<dbReference type="RefSeq" id="WP_219800228.1">
    <property type="nucleotide sequence ID" value="NZ_CP080095.1"/>
</dbReference>
<name>A0ABX8UPI7_9BURK</name>
<dbReference type="InterPro" id="IPR052347">
    <property type="entry name" value="Isochorismatase_Nicotinamidase"/>
</dbReference>
<dbReference type="InterPro" id="IPR036380">
    <property type="entry name" value="Isochorismatase-like_sf"/>
</dbReference>
<dbReference type="EMBL" id="CP080095">
    <property type="protein sequence ID" value="QYD70911.1"/>
    <property type="molecule type" value="Genomic_DNA"/>
</dbReference>
<keyword evidence="2" id="KW-0662">Pyridine nucleotide biosynthesis</keyword>
<accession>A0ABX8UPI7</accession>
<evidence type="ECO:0000256" key="2">
    <source>
        <dbReference type="ARBA" id="ARBA00022642"/>
    </source>
</evidence>
<evidence type="ECO:0000259" key="8">
    <source>
        <dbReference type="Pfam" id="PF00857"/>
    </source>
</evidence>
<keyword evidence="3" id="KW-0479">Metal-binding</keyword>
<evidence type="ECO:0000256" key="6">
    <source>
        <dbReference type="ARBA" id="ARBA00039017"/>
    </source>
</evidence>
<keyword evidence="10" id="KW-1185">Reference proteome</keyword>
<sequence length="228" mass="25031">MNQTEDVLLVVDLQNDFMPGGALAVARGDEVVPIANRLARLFTHVVLTQDWHPRSHISFAANHAGRKPFEYMTLPYGEQVMWPVHCVQETPGAAFHRDVDIPHARAIVRKGHHQHVDSYSAFVEADHVTPTGLTGYLRDTGVKRVWCCGLATDFCVAWSSLDARAAGFDVFVIEDATRAIDLDGSLDAAWREMQAAGVQRVRSPDLLGESSADRAEGLAAHLSTHSPN</sequence>
<keyword evidence="4 9" id="KW-0378">Hydrolase</keyword>
<proteinExistence type="inferred from homology"/>